<dbReference type="GO" id="GO:0051087">
    <property type="term" value="F:protein-folding chaperone binding"/>
    <property type="evidence" value="ECO:0007669"/>
    <property type="project" value="TreeGrafter"/>
</dbReference>
<accession>W2S0K4</accession>
<evidence type="ECO:0000256" key="1">
    <source>
        <dbReference type="SAM" id="MobiDB-lite"/>
    </source>
</evidence>
<dbReference type="eggNOG" id="ENOG502QUW1">
    <property type="taxonomic scope" value="Eukaryota"/>
</dbReference>
<proteinExistence type="predicted"/>
<feature type="region of interest" description="Disordered" evidence="1">
    <location>
        <begin position="1058"/>
        <end position="1084"/>
    </location>
</feature>
<feature type="compositionally biased region" description="Polar residues" evidence="1">
    <location>
        <begin position="124"/>
        <end position="139"/>
    </location>
</feature>
<feature type="compositionally biased region" description="Low complexity" evidence="1">
    <location>
        <begin position="1067"/>
        <end position="1084"/>
    </location>
</feature>
<dbReference type="EMBL" id="KB822719">
    <property type="protein sequence ID" value="ETN42212.1"/>
    <property type="molecule type" value="Genomic_DNA"/>
</dbReference>
<feature type="region of interest" description="Disordered" evidence="1">
    <location>
        <begin position="599"/>
        <end position="666"/>
    </location>
</feature>
<evidence type="ECO:0000259" key="2">
    <source>
        <dbReference type="Pfam" id="PF14636"/>
    </source>
</evidence>
<gene>
    <name evidence="3" type="ORF">HMPREF1541_04153</name>
</gene>
<feature type="region of interest" description="Disordered" evidence="1">
    <location>
        <begin position="95"/>
        <end position="155"/>
    </location>
</feature>
<dbReference type="GeneID" id="19971492"/>
<feature type="compositionally biased region" description="Polar residues" evidence="1">
    <location>
        <begin position="729"/>
        <end position="743"/>
    </location>
</feature>
<feature type="region of interest" description="Disordered" evidence="1">
    <location>
        <begin position="1"/>
        <end position="23"/>
    </location>
</feature>
<feature type="domain" description="Folliculin-interacting protein N-terminal" evidence="2">
    <location>
        <begin position="73"/>
        <end position="189"/>
    </location>
</feature>
<dbReference type="Pfam" id="PF14636">
    <property type="entry name" value="FNIP_N"/>
    <property type="match status" value="1"/>
</dbReference>
<dbReference type="PANTHER" id="PTHR21634:SF9">
    <property type="entry name" value="RE13835P"/>
    <property type="match status" value="1"/>
</dbReference>
<dbReference type="RefSeq" id="XP_008716721.1">
    <property type="nucleotide sequence ID" value="XM_008718499.1"/>
</dbReference>
<dbReference type="VEuPathDB" id="FungiDB:HMPREF1541_04153"/>
<keyword evidence="4" id="KW-1185">Reference proteome</keyword>
<dbReference type="HOGENOM" id="CLU_007239_0_0_1"/>
<dbReference type="InParanoid" id="W2S0K4"/>
<dbReference type="STRING" id="1220924.W2S0K4"/>
<dbReference type="PANTHER" id="PTHR21634">
    <property type="entry name" value="RE13835P"/>
    <property type="match status" value="1"/>
</dbReference>
<sequence>MLGRLIQGYGKGPSNLESTTEEAHSRSLLWPSHIVDYNRGLPSSPPSTPISSSAVRIGPFDDRGGIEINQSRDFRVIIAQDAFGTLDKQLVLFDSHKTSPDPSGGRVSTGPKSIPRDNAKVRIQPQQPAAHQRNRSSTIAGPPSAWSRPNREPEADDKVNRLLECMFGNTSTTKSDSSTKMHILYSGRDSRSTEAPNSMATSARPPFVKALTSSQPAANGRGLRTVGQEAVSNEDVILITRLFAVPLPDSQEPVPSRSKSGDQGNLITSPTSEDGSAVKRTKLIEKKTPMYAVALLVTLPPEEARLPFSRPPSRMSMASSSYPNSFGSDFASSWTLLEAISDSLASSTRSSKQFDRRIDALTSVWDVILRGLSDVEAVAKTEIRTLLQLVNRELMSSMVKIPKGPNEQRTNQRNIYLSQSFALAHVAALHRSSKHVVQRISLALRIPKAVTGTGFVDGHWIDEARYLVQICGSKTQNYFFFNLLTAFLGNHTEWLEGSGFRWAFKAKKAENEVDSDRDSCSRTVIVADHRSLARRLVFLLASFLPTSSGLSPFEQQAQQFKSPLATPGLPSSSPLKHIKYADPRASDLSRHGHHVSFGITDTTNLSTSASSTGSVGHASARRNRPQLERKDSDAVSVRTASRFPTVNSSTHLRKTSAANSAMTPDPVTSLPYFSAAADSYFPENAVVDGSESVASDQLAKILRRDSSNTLPPRSSSGSWGFLGLWSKRPTPTGSTEGRMTADSNHADNPANVGPRREPSKLESMVGEAASVAIPARPKYPEQVQDPGSLPKDLPNIGTPRLKVDEEDGVVDVDIGIPGFLGWEVEDGPTSPPIRHHSLSGKSYDGATSIRSSFSHSTTLGGMARGEETSVAGYLKQYHEDFRLQAVRPYPDLMSEIKESMLRESDTTLSKKQESVSIEDSESGAWSVVSSTLVVDVRKFTVERLVLHRKRRFDDKSDPVTPVTPSGQASPATNHRFTVDTIGDFDPTLAEAIEGLLDMSRKVSHLRSTSGVTASGVATPPASFGRELDTRPRALRSNCRHAVADALEQVVRSVSEGLDNHENGRTIGPPVGSSNTSSSKSVTGTNMLREGVKNWLLKVETRRLSTSHAWRNNKDDRECISME</sequence>
<feature type="compositionally biased region" description="Low complexity" evidence="1">
    <location>
        <begin position="714"/>
        <end position="726"/>
    </location>
</feature>
<feature type="region of interest" description="Disordered" evidence="1">
    <location>
        <begin position="705"/>
        <end position="758"/>
    </location>
</feature>
<feature type="compositionally biased region" description="Polar residues" evidence="1">
    <location>
        <begin position="638"/>
        <end position="662"/>
    </location>
</feature>
<feature type="compositionally biased region" description="Polar residues" evidence="1">
    <location>
        <begin position="962"/>
        <end position="973"/>
    </location>
</feature>
<dbReference type="InterPro" id="IPR028084">
    <property type="entry name" value="FNIP_N_dom"/>
</dbReference>
<dbReference type="GO" id="GO:0005737">
    <property type="term" value="C:cytoplasm"/>
    <property type="evidence" value="ECO:0007669"/>
    <property type="project" value="TreeGrafter"/>
</dbReference>
<feature type="compositionally biased region" description="Polar residues" evidence="1">
    <location>
        <begin position="599"/>
        <end position="614"/>
    </location>
</feature>
<dbReference type="OrthoDB" id="5428015at2759"/>
<feature type="region of interest" description="Disordered" evidence="1">
    <location>
        <begin position="954"/>
        <end position="973"/>
    </location>
</feature>
<evidence type="ECO:0000313" key="4">
    <source>
        <dbReference type="Proteomes" id="UP000030752"/>
    </source>
</evidence>
<reference evidence="3 4" key="1">
    <citation type="submission" date="2013-03" db="EMBL/GenBank/DDBJ databases">
        <title>The Genome Sequence of Phialophora europaea CBS 101466.</title>
        <authorList>
            <consortium name="The Broad Institute Genomics Platform"/>
            <person name="Cuomo C."/>
            <person name="de Hoog S."/>
            <person name="Gorbushina A."/>
            <person name="Walker B."/>
            <person name="Young S.K."/>
            <person name="Zeng Q."/>
            <person name="Gargeya S."/>
            <person name="Fitzgerald M."/>
            <person name="Haas B."/>
            <person name="Abouelleil A."/>
            <person name="Allen A.W."/>
            <person name="Alvarado L."/>
            <person name="Arachchi H.M."/>
            <person name="Berlin A.M."/>
            <person name="Chapman S.B."/>
            <person name="Gainer-Dewar J."/>
            <person name="Goldberg J."/>
            <person name="Griggs A."/>
            <person name="Gujja S."/>
            <person name="Hansen M."/>
            <person name="Howarth C."/>
            <person name="Imamovic A."/>
            <person name="Ireland A."/>
            <person name="Larimer J."/>
            <person name="McCowan C."/>
            <person name="Murphy C."/>
            <person name="Pearson M."/>
            <person name="Poon T.W."/>
            <person name="Priest M."/>
            <person name="Roberts A."/>
            <person name="Saif S."/>
            <person name="Shea T."/>
            <person name="Sisk P."/>
            <person name="Sykes S."/>
            <person name="Wortman J."/>
            <person name="Nusbaum C."/>
            <person name="Birren B."/>
        </authorList>
    </citation>
    <scope>NUCLEOTIDE SEQUENCE [LARGE SCALE GENOMIC DNA]</scope>
    <source>
        <strain evidence="3 4">CBS 101466</strain>
    </source>
</reference>
<protein>
    <recommendedName>
        <fullName evidence="2">Folliculin-interacting protein N-terminal domain-containing protein</fullName>
    </recommendedName>
</protein>
<feature type="region of interest" description="Disordered" evidence="1">
    <location>
        <begin position="248"/>
        <end position="279"/>
    </location>
</feature>
<feature type="compositionally biased region" description="Polar residues" evidence="1">
    <location>
        <begin position="257"/>
        <end position="274"/>
    </location>
</feature>
<dbReference type="Proteomes" id="UP000030752">
    <property type="component" value="Unassembled WGS sequence"/>
</dbReference>
<dbReference type="AlphaFoldDB" id="W2S0K4"/>
<dbReference type="GO" id="GO:0042030">
    <property type="term" value="F:ATPase inhibitor activity"/>
    <property type="evidence" value="ECO:0007669"/>
    <property type="project" value="TreeGrafter"/>
</dbReference>
<name>W2S0K4_CYPE1</name>
<organism evidence="3 4">
    <name type="scientific">Cyphellophora europaea (strain CBS 101466)</name>
    <name type="common">Phialophora europaea</name>
    <dbReference type="NCBI Taxonomy" id="1220924"/>
    <lineage>
        <taxon>Eukaryota</taxon>
        <taxon>Fungi</taxon>
        <taxon>Dikarya</taxon>
        <taxon>Ascomycota</taxon>
        <taxon>Pezizomycotina</taxon>
        <taxon>Eurotiomycetes</taxon>
        <taxon>Chaetothyriomycetidae</taxon>
        <taxon>Chaetothyriales</taxon>
        <taxon>Cyphellophoraceae</taxon>
        <taxon>Cyphellophora</taxon>
    </lineage>
</organism>
<evidence type="ECO:0000313" key="3">
    <source>
        <dbReference type="EMBL" id="ETN42212.1"/>
    </source>
</evidence>